<organism evidence="3 4">
    <name type="scientific">Gilvimarinus xylanilyticus</name>
    <dbReference type="NCBI Taxonomy" id="2944139"/>
    <lineage>
        <taxon>Bacteria</taxon>
        <taxon>Pseudomonadati</taxon>
        <taxon>Pseudomonadota</taxon>
        <taxon>Gammaproteobacteria</taxon>
        <taxon>Cellvibrionales</taxon>
        <taxon>Cellvibrionaceae</taxon>
        <taxon>Gilvimarinus</taxon>
    </lineage>
</organism>
<dbReference type="EMBL" id="JAMFTH010000001">
    <property type="protein sequence ID" value="MCP8898096.1"/>
    <property type="molecule type" value="Genomic_DNA"/>
</dbReference>
<protein>
    <submittedName>
        <fullName evidence="3">HupE/UreJ family protein</fullName>
    </submittedName>
</protein>
<reference evidence="3" key="2">
    <citation type="submission" date="2023-01" db="EMBL/GenBank/DDBJ databases">
        <title>Gilvimarinus xylanilyticus HB14 isolated from Caulerpa lentillifera aquaculture base in Hainan, China.</title>
        <authorList>
            <person name="Zhang Y.-J."/>
        </authorList>
    </citation>
    <scope>NUCLEOTIDE SEQUENCE</scope>
    <source>
        <strain evidence="3">HB14</strain>
    </source>
</reference>
<keyword evidence="4" id="KW-1185">Reference proteome</keyword>
<dbReference type="InterPro" id="IPR018247">
    <property type="entry name" value="EF_Hand_1_Ca_BS"/>
</dbReference>
<evidence type="ECO:0000256" key="1">
    <source>
        <dbReference type="SAM" id="Phobius"/>
    </source>
</evidence>
<dbReference type="PROSITE" id="PS00018">
    <property type="entry name" value="EF_HAND_1"/>
    <property type="match status" value="1"/>
</dbReference>
<feature type="transmembrane region" description="Helical" evidence="1">
    <location>
        <begin position="305"/>
        <end position="330"/>
    </location>
</feature>
<feature type="transmembrane region" description="Helical" evidence="1">
    <location>
        <begin position="218"/>
        <end position="245"/>
    </location>
</feature>
<gene>
    <name evidence="3" type="ORF">M6D89_02150</name>
</gene>
<keyword evidence="1" id="KW-0812">Transmembrane</keyword>
<feature type="chain" id="PRO_5040875852" evidence="2">
    <location>
        <begin position="18"/>
        <end position="363"/>
    </location>
</feature>
<dbReference type="RefSeq" id="WP_253966386.1">
    <property type="nucleotide sequence ID" value="NZ_JAMFTH010000001.1"/>
</dbReference>
<evidence type="ECO:0000256" key="2">
    <source>
        <dbReference type="SAM" id="SignalP"/>
    </source>
</evidence>
<keyword evidence="1" id="KW-0472">Membrane</keyword>
<keyword evidence="1" id="KW-1133">Transmembrane helix</keyword>
<feature type="transmembrane region" description="Helical" evidence="1">
    <location>
        <begin position="342"/>
        <end position="360"/>
    </location>
</feature>
<name>A0A9X2HWY4_9GAMM</name>
<dbReference type="InterPro" id="IPR032809">
    <property type="entry name" value="Put_HupE_UreJ"/>
</dbReference>
<feature type="transmembrane region" description="Helical" evidence="1">
    <location>
        <begin position="251"/>
        <end position="273"/>
    </location>
</feature>
<accession>A0A9X2HWY4</accession>
<feature type="signal peptide" evidence="2">
    <location>
        <begin position="1"/>
        <end position="17"/>
    </location>
</feature>
<reference evidence="3" key="1">
    <citation type="submission" date="2022-05" db="EMBL/GenBank/DDBJ databases">
        <authorList>
            <person name="Sun H.-N."/>
        </authorList>
    </citation>
    <scope>NUCLEOTIDE SEQUENCE</scope>
    <source>
        <strain evidence="3">HB14</strain>
    </source>
</reference>
<comment type="caution">
    <text evidence="3">The sequence shown here is derived from an EMBL/GenBank/DDBJ whole genome shotgun (WGS) entry which is preliminary data.</text>
</comment>
<dbReference type="Proteomes" id="UP001139319">
    <property type="component" value="Unassembled WGS sequence"/>
</dbReference>
<sequence>MKWVLCFLLALPLLASGHQLSTAYMSLERTDSSVLEGQLQWRLYDLERSLRLDSNRDGKLTWGEIKAREAAIGQFLGERLSVAQGGVTCTLNSASLRKLDRHYAEPYLLLPLQVQCPISGDLTIRYMAFFNQDADHKLLLSVEDGDSAISRVISAQQQEVTIASSDGFWQGFSDYVYQGVVHILIGWDHILFLLCLLLVAVLSRRDHQWQARVAKREIILYTLTIVTAFTLAHSITLTATALGWIDLPSRWVEIGIAATVIFAAVNNIVVLFWRIGWITFGFGLLHGMGFAGVLGELGLPQQGKLTAVVGFNLGVELGQLVIIALLLPVLMLCRNGQWYRRWAMPAGSVLIALLGTRWLLERL</sequence>
<keyword evidence="2" id="KW-0732">Signal</keyword>
<evidence type="ECO:0000313" key="4">
    <source>
        <dbReference type="Proteomes" id="UP001139319"/>
    </source>
</evidence>
<evidence type="ECO:0000313" key="3">
    <source>
        <dbReference type="EMBL" id="MCP8898096.1"/>
    </source>
</evidence>
<dbReference type="AlphaFoldDB" id="A0A9X2HWY4"/>
<dbReference type="Pfam" id="PF13795">
    <property type="entry name" value="HupE_UreJ_2"/>
    <property type="match status" value="1"/>
</dbReference>
<feature type="transmembrane region" description="Helical" evidence="1">
    <location>
        <begin position="180"/>
        <end position="202"/>
    </location>
</feature>
<feature type="transmembrane region" description="Helical" evidence="1">
    <location>
        <begin position="280"/>
        <end position="299"/>
    </location>
</feature>
<proteinExistence type="predicted"/>